<evidence type="ECO:0000313" key="14">
    <source>
        <dbReference type="Proteomes" id="UP001319827"/>
    </source>
</evidence>
<evidence type="ECO:0000256" key="1">
    <source>
        <dbReference type="ARBA" id="ARBA00001938"/>
    </source>
</evidence>
<name>A0ABM8HND7_9BACT</name>
<evidence type="ECO:0000256" key="4">
    <source>
        <dbReference type="ARBA" id="ARBA00022679"/>
    </source>
</evidence>
<keyword evidence="6 9" id="KW-0012">Acyltransferase</keyword>
<dbReference type="EMBL" id="AP024355">
    <property type="protein sequence ID" value="BCR02981.1"/>
    <property type="molecule type" value="Genomic_DNA"/>
</dbReference>
<comment type="catalytic activity">
    <reaction evidence="8">
        <text>N(6)-[(R)-dihydrolipoyl]-L-lysyl-[protein] + acetyl-CoA = N(6)-[(R)-S(8)-acetyldihydrolipoyl]-L-lysyl-[protein] + CoA</text>
        <dbReference type="Rhea" id="RHEA:17017"/>
        <dbReference type="Rhea" id="RHEA-COMP:10475"/>
        <dbReference type="Rhea" id="RHEA-COMP:10478"/>
        <dbReference type="ChEBI" id="CHEBI:57287"/>
        <dbReference type="ChEBI" id="CHEBI:57288"/>
        <dbReference type="ChEBI" id="CHEBI:83100"/>
        <dbReference type="ChEBI" id="CHEBI:83111"/>
        <dbReference type="EC" id="2.3.1.12"/>
    </reaction>
</comment>
<dbReference type="PANTHER" id="PTHR43178">
    <property type="entry name" value="DIHYDROLIPOAMIDE ACETYLTRANSFERASE COMPONENT OF PYRUVATE DEHYDROGENASE COMPLEX"/>
    <property type="match status" value="1"/>
</dbReference>
<protein>
    <recommendedName>
        <fullName evidence="9">Dihydrolipoamide acetyltransferase component of pyruvate dehydrogenase complex</fullName>
        <ecNumber evidence="9">2.3.1.-</ecNumber>
    </recommendedName>
</protein>
<evidence type="ECO:0000256" key="2">
    <source>
        <dbReference type="ARBA" id="ARBA00007317"/>
    </source>
</evidence>
<evidence type="ECO:0000259" key="11">
    <source>
        <dbReference type="PROSITE" id="PS50968"/>
    </source>
</evidence>
<dbReference type="PROSITE" id="PS00189">
    <property type="entry name" value="LIPOYL"/>
    <property type="match status" value="1"/>
</dbReference>
<dbReference type="RefSeq" id="WP_221250467.1">
    <property type="nucleotide sequence ID" value="NZ_AP024355.1"/>
</dbReference>
<feature type="region of interest" description="Disordered" evidence="10">
    <location>
        <begin position="79"/>
        <end position="161"/>
    </location>
</feature>
<proteinExistence type="inferred from homology"/>
<reference evidence="13 14" key="2">
    <citation type="journal article" date="2021" name="Int. J. Syst. Evol. Microbiol.">
        <title>Isolation and Polyphasic Characterization of Desulfuromonas versatilis sp. Nov., an Electrogenic Bacteria Capable of Versatile Metabolism Isolated from a Graphene Oxide-Reducing Enrichment Culture.</title>
        <authorList>
            <person name="Xie L."/>
            <person name="Yoshida N."/>
            <person name="Ishii S."/>
            <person name="Meng L."/>
        </authorList>
    </citation>
    <scope>NUCLEOTIDE SEQUENCE [LARGE SCALE GENOMIC DNA]</scope>
    <source>
        <strain evidence="13 14">NIT-T3</strain>
    </source>
</reference>
<dbReference type="InterPro" id="IPR023213">
    <property type="entry name" value="CAT-like_dom_sf"/>
</dbReference>
<feature type="domain" description="Peripheral subunit-binding (PSBD)" evidence="12">
    <location>
        <begin position="178"/>
        <end position="215"/>
    </location>
</feature>
<evidence type="ECO:0000256" key="6">
    <source>
        <dbReference type="ARBA" id="ARBA00023315"/>
    </source>
</evidence>
<feature type="domain" description="Lipoyl-binding" evidence="11">
    <location>
        <begin position="2"/>
        <end position="77"/>
    </location>
</feature>
<dbReference type="Gene3D" id="2.40.50.100">
    <property type="match status" value="1"/>
</dbReference>
<evidence type="ECO:0000256" key="10">
    <source>
        <dbReference type="SAM" id="MobiDB-lite"/>
    </source>
</evidence>
<dbReference type="InterPro" id="IPR036625">
    <property type="entry name" value="E3-bd_dom_sf"/>
</dbReference>
<keyword evidence="4 9" id="KW-0808">Transferase</keyword>
<keyword evidence="14" id="KW-1185">Reference proteome</keyword>
<dbReference type="SUPFAM" id="SSF47005">
    <property type="entry name" value="Peripheral subunit-binding domain of 2-oxo acid dehydrogenase complex"/>
    <property type="match status" value="1"/>
</dbReference>
<evidence type="ECO:0000256" key="3">
    <source>
        <dbReference type="ARBA" id="ARBA00011484"/>
    </source>
</evidence>
<dbReference type="PROSITE" id="PS51826">
    <property type="entry name" value="PSBD"/>
    <property type="match status" value="1"/>
</dbReference>
<feature type="compositionally biased region" description="Acidic residues" evidence="10">
    <location>
        <begin position="79"/>
        <end position="93"/>
    </location>
</feature>
<dbReference type="InterPro" id="IPR004167">
    <property type="entry name" value="PSBD"/>
</dbReference>
<dbReference type="Pfam" id="PF02817">
    <property type="entry name" value="E3_binding"/>
    <property type="match status" value="1"/>
</dbReference>
<dbReference type="CDD" id="cd06849">
    <property type="entry name" value="lipoyl_domain"/>
    <property type="match status" value="1"/>
</dbReference>
<dbReference type="SUPFAM" id="SSF52777">
    <property type="entry name" value="CoA-dependent acyltransferases"/>
    <property type="match status" value="1"/>
</dbReference>
<comment type="similarity">
    <text evidence="2 9">Belongs to the 2-oxoacid dehydrogenase family.</text>
</comment>
<feature type="compositionally biased region" description="Basic and acidic residues" evidence="10">
    <location>
        <begin position="94"/>
        <end position="161"/>
    </location>
</feature>
<dbReference type="InterPro" id="IPR011053">
    <property type="entry name" value="Single_hybrid_motif"/>
</dbReference>
<dbReference type="Proteomes" id="UP001319827">
    <property type="component" value="Chromosome"/>
</dbReference>
<dbReference type="Gene3D" id="4.10.320.10">
    <property type="entry name" value="E3-binding domain"/>
    <property type="match status" value="1"/>
</dbReference>
<organism evidence="13 14">
    <name type="scientific">Desulfuromonas versatilis</name>
    <dbReference type="NCBI Taxonomy" id="2802975"/>
    <lineage>
        <taxon>Bacteria</taxon>
        <taxon>Pseudomonadati</taxon>
        <taxon>Thermodesulfobacteriota</taxon>
        <taxon>Desulfuromonadia</taxon>
        <taxon>Desulfuromonadales</taxon>
        <taxon>Desulfuromonadaceae</taxon>
        <taxon>Desulfuromonas</taxon>
    </lineage>
</organism>
<dbReference type="Gene3D" id="3.30.559.10">
    <property type="entry name" value="Chloramphenicol acetyltransferase-like domain"/>
    <property type="match status" value="1"/>
</dbReference>
<keyword evidence="5 9" id="KW-0450">Lipoyl</keyword>
<reference evidence="13 14" key="1">
    <citation type="journal article" date="2016" name="C (Basel)">
        <title>Selective Growth of and Electricity Production by Marine Exoelectrogenic Bacteria in Self-Aggregated Hydrogel of Microbially Reduced Graphene Oxide.</title>
        <authorList>
            <person name="Yoshida N."/>
            <person name="Goto Y."/>
            <person name="Miyata Y."/>
        </authorList>
    </citation>
    <scope>NUCLEOTIDE SEQUENCE [LARGE SCALE GENOMIC DNA]</scope>
    <source>
        <strain evidence="13 14">NIT-T3</strain>
    </source>
</reference>
<dbReference type="EC" id="2.3.1.-" evidence="9"/>
<dbReference type="InterPro" id="IPR000089">
    <property type="entry name" value="Biotin_lipoyl"/>
</dbReference>
<dbReference type="Pfam" id="PF00198">
    <property type="entry name" value="2-oxoacid_dh"/>
    <property type="match status" value="1"/>
</dbReference>
<dbReference type="InterPro" id="IPR001078">
    <property type="entry name" value="2-oxoacid_DH_actylTfrase"/>
</dbReference>
<comment type="subunit">
    <text evidence="3">Forms a 24-polypeptide structural core with octahedral symmetry.</text>
</comment>
<evidence type="ECO:0000313" key="13">
    <source>
        <dbReference type="EMBL" id="BCR02981.1"/>
    </source>
</evidence>
<evidence type="ECO:0000256" key="7">
    <source>
        <dbReference type="ARBA" id="ARBA00025211"/>
    </source>
</evidence>
<accession>A0ABM8HND7</accession>
<gene>
    <name evidence="13" type="ORF">DESUT3_00500</name>
</gene>
<dbReference type="SUPFAM" id="SSF51230">
    <property type="entry name" value="Single hybrid motif"/>
    <property type="match status" value="1"/>
</dbReference>
<dbReference type="PROSITE" id="PS50968">
    <property type="entry name" value="BIOTINYL_LIPOYL"/>
    <property type="match status" value="1"/>
</dbReference>
<evidence type="ECO:0000259" key="12">
    <source>
        <dbReference type="PROSITE" id="PS51826"/>
    </source>
</evidence>
<evidence type="ECO:0000256" key="9">
    <source>
        <dbReference type="RuleBase" id="RU003423"/>
    </source>
</evidence>
<comment type="function">
    <text evidence="7">The pyruvate dehydrogenase complex catalyzes the overall conversion of pyruvate to acetyl-CoA and CO(2). It contains multiple copies of three enzymatic components: pyruvate dehydrogenase (E1), dihydrolipoamide acetyltransferase (E2) and lipoamide dehydrogenase (E3).</text>
</comment>
<evidence type="ECO:0000256" key="8">
    <source>
        <dbReference type="ARBA" id="ARBA00048370"/>
    </source>
</evidence>
<dbReference type="InterPro" id="IPR003016">
    <property type="entry name" value="2-oxoA_DH_lipoyl-BS"/>
</dbReference>
<dbReference type="Pfam" id="PF00364">
    <property type="entry name" value="Biotin_lipoyl"/>
    <property type="match status" value="1"/>
</dbReference>
<evidence type="ECO:0000256" key="5">
    <source>
        <dbReference type="ARBA" id="ARBA00022823"/>
    </source>
</evidence>
<dbReference type="PANTHER" id="PTHR43178:SF2">
    <property type="entry name" value="DIHYDROLIPOYLLYSINE-RESIDUE ACETYLTRANSFERASE COMPONENT OF PYRUVATE DEHYDROGENASE COMPLEX"/>
    <property type="match status" value="1"/>
</dbReference>
<sequence length="483" mass="52790">MALEIKVPEVSEGVHQGTVVSLAVAVGDRVEADQTLLELETDKAVVAIPSPAAGKITEIKVNEGDEVEVGAVIMLMDAESEAEPEKEEAEPEKEEAKPEKEEAKPEKEEAKPEREEAKPEREEAKPEREEAKPEREEAKPEREEAKPEKEEAKPEREEEFRAGKPDLSLVRRGEQVAPAAPSVRRLARELGVDIYQVQGSGPGGRIGESDVRLFVRETMQRITGGGPAPAAVGEFPGLHAQRPLPDFSRWGEVSREPLSRVRELTADAMSYAWSTIPMVTQYDQARITALEKYRKEFNQRVAAAGKLTTTAILAKICATALQAFPRFNSSLDLAARELVLKHSVHIGVAVDTPRGLLVPVLREAQRKGLARLALELNEIAGKAREGKISPADLEGGTFTISNLGGIGGQAFTPLVYAPQVAILGVSRAQQQPVWNGCEFVPELVLPLALSYDHRVIDGADGARFLRWICEAIENPLQLVMENS</sequence>
<dbReference type="InterPro" id="IPR050743">
    <property type="entry name" value="2-oxoacid_DH_E2_comp"/>
</dbReference>
<comment type="cofactor">
    <cofactor evidence="1 9">
        <name>(R)-lipoate</name>
        <dbReference type="ChEBI" id="CHEBI:83088"/>
    </cofactor>
</comment>